<reference evidence="2" key="1">
    <citation type="journal article" date="2023" name="Science">
        <title>Genome structures resolve the early diversification of teleost fishes.</title>
        <authorList>
            <person name="Parey E."/>
            <person name="Louis A."/>
            <person name="Montfort J."/>
            <person name="Bouchez O."/>
            <person name="Roques C."/>
            <person name="Iampietro C."/>
            <person name="Lluch J."/>
            <person name="Castinel A."/>
            <person name="Donnadieu C."/>
            <person name="Desvignes T."/>
            <person name="Floi Bucao C."/>
            <person name="Jouanno E."/>
            <person name="Wen M."/>
            <person name="Mejri S."/>
            <person name="Dirks R."/>
            <person name="Jansen H."/>
            <person name="Henkel C."/>
            <person name="Chen W.J."/>
            <person name="Zahm M."/>
            <person name="Cabau C."/>
            <person name="Klopp C."/>
            <person name="Thompson A.W."/>
            <person name="Robinson-Rechavi M."/>
            <person name="Braasch I."/>
            <person name="Lecointre G."/>
            <person name="Bobe J."/>
            <person name="Postlethwait J.H."/>
            <person name="Berthelot C."/>
            <person name="Roest Crollius H."/>
            <person name="Guiguen Y."/>
        </authorList>
    </citation>
    <scope>NUCLEOTIDE SEQUENCE</scope>
    <source>
        <strain evidence="2">WJC10195</strain>
    </source>
</reference>
<feature type="compositionally biased region" description="Low complexity" evidence="1">
    <location>
        <begin position="40"/>
        <end position="49"/>
    </location>
</feature>
<evidence type="ECO:0000313" key="3">
    <source>
        <dbReference type="Proteomes" id="UP001152622"/>
    </source>
</evidence>
<comment type="caution">
    <text evidence="2">The sequence shown here is derived from an EMBL/GenBank/DDBJ whole genome shotgun (WGS) entry which is preliminary data.</text>
</comment>
<keyword evidence="3" id="KW-1185">Reference proteome</keyword>
<accession>A0A9Q1E9H4</accession>
<proteinExistence type="predicted"/>
<dbReference type="AlphaFoldDB" id="A0A9Q1E9H4"/>
<organism evidence="2 3">
    <name type="scientific">Synaphobranchus kaupii</name>
    <name type="common">Kaup's arrowtooth eel</name>
    <dbReference type="NCBI Taxonomy" id="118154"/>
    <lineage>
        <taxon>Eukaryota</taxon>
        <taxon>Metazoa</taxon>
        <taxon>Chordata</taxon>
        <taxon>Craniata</taxon>
        <taxon>Vertebrata</taxon>
        <taxon>Euteleostomi</taxon>
        <taxon>Actinopterygii</taxon>
        <taxon>Neopterygii</taxon>
        <taxon>Teleostei</taxon>
        <taxon>Anguilliformes</taxon>
        <taxon>Synaphobranchidae</taxon>
        <taxon>Synaphobranchus</taxon>
    </lineage>
</organism>
<dbReference type="Proteomes" id="UP001152622">
    <property type="component" value="Chromosome 21"/>
</dbReference>
<gene>
    <name evidence="2" type="ORF">SKAU_G00402960</name>
</gene>
<dbReference type="EMBL" id="JAINUF010000021">
    <property type="protein sequence ID" value="KAJ8334657.1"/>
    <property type="molecule type" value="Genomic_DNA"/>
</dbReference>
<protein>
    <submittedName>
        <fullName evidence="2">Uncharacterized protein</fullName>
    </submittedName>
</protein>
<sequence length="156" mass="17311">MSTKWNIHPCFIRMNSAHSARLSEQRGLSAWRGGPGRAGANGAEAGTRRSPIGRQGHRREDKLSTVHWRGGERHVDMLHLVGRALPDLRLPPALPPGPASSRRPYSRSANPLLYRGFEVELLQPLGLARQCERPDLSVDSSLKAYTPRPLSAVRLR</sequence>
<evidence type="ECO:0000313" key="2">
    <source>
        <dbReference type="EMBL" id="KAJ8334657.1"/>
    </source>
</evidence>
<evidence type="ECO:0000256" key="1">
    <source>
        <dbReference type="SAM" id="MobiDB-lite"/>
    </source>
</evidence>
<feature type="region of interest" description="Disordered" evidence="1">
    <location>
        <begin position="26"/>
        <end position="61"/>
    </location>
</feature>
<name>A0A9Q1E9H4_SYNKA</name>